<feature type="domain" description="PDZ" evidence="17">
    <location>
        <begin position="378"/>
        <end position="451"/>
    </location>
</feature>
<feature type="region of interest" description="Disordered" evidence="16">
    <location>
        <begin position="1032"/>
        <end position="1067"/>
    </location>
</feature>
<dbReference type="Pfam" id="PF00595">
    <property type="entry name" value="PDZ"/>
    <property type="match status" value="2"/>
</dbReference>
<dbReference type="GO" id="GO:0007155">
    <property type="term" value="P:cell adhesion"/>
    <property type="evidence" value="ECO:0007669"/>
    <property type="project" value="TreeGrafter"/>
</dbReference>
<feature type="region of interest" description="Disordered" evidence="16">
    <location>
        <begin position="961"/>
        <end position="988"/>
    </location>
</feature>
<dbReference type="CDD" id="cd23059">
    <property type="entry name" value="PDZ3_Par3-like"/>
    <property type="match status" value="1"/>
</dbReference>
<evidence type="ECO:0000256" key="16">
    <source>
        <dbReference type="SAM" id="MobiDB-lite"/>
    </source>
</evidence>
<evidence type="ECO:0000256" key="15">
    <source>
        <dbReference type="ARBA" id="ARBA00080550"/>
    </source>
</evidence>
<feature type="compositionally biased region" description="Low complexity" evidence="16">
    <location>
        <begin position="961"/>
        <end position="974"/>
    </location>
</feature>
<feature type="region of interest" description="Disordered" evidence="16">
    <location>
        <begin position="1139"/>
        <end position="1202"/>
    </location>
</feature>
<feature type="domain" description="PDZ" evidence="17">
    <location>
        <begin position="200"/>
        <end position="288"/>
    </location>
</feature>
<evidence type="ECO:0000256" key="8">
    <source>
        <dbReference type="ARBA" id="ARBA00022949"/>
    </source>
</evidence>
<dbReference type="InterPro" id="IPR021922">
    <property type="entry name" value="Par3/HAL_N"/>
</dbReference>
<comment type="function">
    <text evidence="11">Putative adapter protein involved in asymmetrical cell division and cell polarization processes. May play a role in the formation of epithelial tight junctions.</text>
</comment>
<comment type="subunit">
    <text evidence="12">Interacts with PARD6B. Interacts with INSC/inscuteable.</text>
</comment>
<dbReference type="InterPro" id="IPR036034">
    <property type="entry name" value="PDZ_sf"/>
</dbReference>
<dbReference type="GO" id="GO:0016324">
    <property type="term" value="C:apical plasma membrane"/>
    <property type="evidence" value="ECO:0007669"/>
    <property type="project" value="TreeGrafter"/>
</dbReference>
<comment type="similarity">
    <text evidence="3">Belongs to the PAR3 family.</text>
</comment>
<dbReference type="FunFam" id="2.30.42.10:FF:000078">
    <property type="entry name" value="Partitioning defective 3 homolog B"/>
    <property type="match status" value="1"/>
</dbReference>
<dbReference type="GO" id="GO:0030010">
    <property type="term" value="P:establishment of cell polarity"/>
    <property type="evidence" value="ECO:0007669"/>
    <property type="project" value="TreeGrafter"/>
</dbReference>
<dbReference type="InterPro" id="IPR052213">
    <property type="entry name" value="PAR3"/>
</dbReference>
<keyword evidence="5" id="KW-0597">Phosphoprotein</keyword>
<dbReference type="GO" id="GO:0045197">
    <property type="term" value="P:establishment or maintenance of epithelial cell apical/basal polarity"/>
    <property type="evidence" value="ECO:0007669"/>
    <property type="project" value="TreeGrafter"/>
</dbReference>
<feature type="compositionally biased region" description="Polar residues" evidence="16">
    <location>
        <begin position="348"/>
        <end position="362"/>
    </location>
</feature>
<comment type="subcellular location">
    <subcellularLocation>
        <location evidence="2">Cell junction</location>
        <location evidence="2">Tight junction</location>
    </subcellularLocation>
    <subcellularLocation>
        <location evidence="1">Endomembrane system</location>
    </subcellularLocation>
</comment>
<evidence type="ECO:0000256" key="14">
    <source>
        <dbReference type="ARBA" id="ARBA00080501"/>
    </source>
</evidence>
<feature type="region of interest" description="Disordered" evidence="16">
    <location>
        <begin position="340"/>
        <end position="367"/>
    </location>
</feature>
<dbReference type="GO" id="GO:0051301">
    <property type="term" value="P:cell division"/>
    <property type="evidence" value="ECO:0007669"/>
    <property type="project" value="UniProtKB-KW"/>
</dbReference>
<evidence type="ECO:0000256" key="13">
    <source>
        <dbReference type="ARBA" id="ARBA00071372"/>
    </source>
</evidence>
<dbReference type="GO" id="GO:0012505">
    <property type="term" value="C:endomembrane system"/>
    <property type="evidence" value="ECO:0007669"/>
    <property type="project" value="UniProtKB-SubCell"/>
</dbReference>
<dbReference type="GeneTree" id="ENSGT00950000183214"/>
<evidence type="ECO:0000256" key="9">
    <source>
        <dbReference type="ARBA" id="ARBA00023136"/>
    </source>
</evidence>
<dbReference type="CDD" id="cd06691">
    <property type="entry name" value="PDZ1_Par3-like"/>
    <property type="match status" value="1"/>
</dbReference>
<dbReference type="AlphaFoldDB" id="A0A670IP66"/>
<evidence type="ECO:0000256" key="12">
    <source>
        <dbReference type="ARBA" id="ARBA00064457"/>
    </source>
</evidence>
<gene>
    <name evidence="18" type="primary">PARD3B</name>
</gene>
<dbReference type="GO" id="GO:0005923">
    <property type="term" value="C:bicellular tight junction"/>
    <property type="evidence" value="ECO:0007669"/>
    <property type="project" value="UniProtKB-SubCell"/>
</dbReference>
<accession>A0A670IP66</accession>
<evidence type="ECO:0000256" key="2">
    <source>
        <dbReference type="ARBA" id="ARBA00004435"/>
    </source>
</evidence>
<dbReference type="GO" id="GO:0035091">
    <property type="term" value="F:phosphatidylinositol binding"/>
    <property type="evidence" value="ECO:0007669"/>
    <property type="project" value="TreeGrafter"/>
</dbReference>
<evidence type="ECO:0000313" key="18">
    <source>
        <dbReference type="Ensembl" id="ENSPMRP00000013314.1"/>
    </source>
</evidence>
<reference evidence="18 19" key="1">
    <citation type="journal article" date="2019" name="Proc. Natl. Acad. Sci. U.S.A.">
        <title>Regulatory changes in pterin and carotenoid genes underlie balanced color polymorphisms in the wall lizard.</title>
        <authorList>
            <person name="Andrade P."/>
            <person name="Pinho C."/>
            <person name="Perez I de Lanuza G."/>
            <person name="Afonso S."/>
            <person name="Brejcha J."/>
            <person name="Rubin C.J."/>
            <person name="Wallerman O."/>
            <person name="Pereira P."/>
            <person name="Sabatino S.J."/>
            <person name="Bellati A."/>
            <person name="Pellitteri-Rosa D."/>
            <person name="Bosakova Z."/>
            <person name="Bunikis I."/>
            <person name="Carretero M.A."/>
            <person name="Feiner N."/>
            <person name="Marsik P."/>
            <person name="Pauperio F."/>
            <person name="Salvi D."/>
            <person name="Soler L."/>
            <person name="While G.M."/>
            <person name="Uller T."/>
            <person name="Font E."/>
            <person name="Andersson L."/>
            <person name="Carneiro M."/>
        </authorList>
    </citation>
    <scope>NUCLEOTIDE SEQUENCE</scope>
</reference>
<dbReference type="Pfam" id="PF12053">
    <property type="entry name" value="Par3_HAL_N_term"/>
    <property type="match status" value="1"/>
</dbReference>
<feature type="compositionally biased region" description="Basic and acidic residues" evidence="16">
    <location>
        <begin position="847"/>
        <end position="862"/>
    </location>
</feature>
<proteinExistence type="inferred from homology"/>
<dbReference type="InterPro" id="IPR001478">
    <property type="entry name" value="PDZ"/>
</dbReference>
<keyword evidence="7" id="KW-0677">Repeat</keyword>
<dbReference type="Ensembl" id="ENSPMRT00000014214.1">
    <property type="protein sequence ID" value="ENSPMRP00000013314.1"/>
    <property type="gene ID" value="ENSPMRG00000008900.1"/>
</dbReference>
<organism evidence="18 19">
    <name type="scientific">Podarcis muralis</name>
    <name type="common">Wall lizard</name>
    <name type="synonym">Lacerta muralis</name>
    <dbReference type="NCBI Taxonomy" id="64176"/>
    <lineage>
        <taxon>Eukaryota</taxon>
        <taxon>Metazoa</taxon>
        <taxon>Chordata</taxon>
        <taxon>Craniata</taxon>
        <taxon>Vertebrata</taxon>
        <taxon>Euteleostomi</taxon>
        <taxon>Lepidosauria</taxon>
        <taxon>Squamata</taxon>
        <taxon>Bifurcata</taxon>
        <taxon>Unidentata</taxon>
        <taxon>Episquamata</taxon>
        <taxon>Laterata</taxon>
        <taxon>Lacertibaenia</taxon>
        <taxon>Lacertidae</taxon>
        <taxon>Podarcis</taxon>
    </lineage>
</organism>
<evidence type="ECO:0000256" key="3">
    <source>
        <dbReference type="ARBA" id="ARBA00005358"/>
    </source>
</evidence>
<dbReference type="GO" id="GO:0008104">
    <property type="term" value="P:intracellular protein localization"/>
    <property type="evidence" value="ECO:0007669"/>
    <property type="project" value="TreeGrafter"/>
</dbReference>
<dbReference type="GO" id="GO:0051660">
    <property type="term" value="P:establishment of centrosome localization"/>
    <property type="evidence" value="ECO:0007669"/>
    <property type="project" value="TreeGrafter"/>
</dbReference>
<dbReference type="OMA" id="QFQHIKA"/>
<evidence type="ECO:0000256" key="10">
    <source>
        <dbReference type="ARBA" id="ARBA00023306"/>
    </source>
</evidence>
<evidence type="ECO:0000256" key="6">
    <source>
        <dbReference type="ARBA" id="ARBA00022618"/>
    </source>
</evidence>
<dbReference type="FunFam" id="2.30.42.10:FF:000011">
    <property type="entry name" value="partitioning defective 3 homolog isoform X1"/>
    <property type="match status" value="1"/>
</dbReference>
<evidence type="ECO:0000256" key="1">
    <source>
        <dbReference type="ARBA" id="ARBA00004308"/>
    </source>
</evidence>
<dbReference type="FunFam" id="3.10.20.90:FF:000017">
    <property type="entry name" value="partitioning defective 3 homolog isoform X2"/>
    <property type="match status" value="1"/>
</dbReference>
<keyword evidence="8" id="KW-0965">Cell junction</keyword>
<evidence type="ECO:0000256" key="7">
    <source>
        <dbReference type="ARBA" id="ARBA00022737"/>
    </source>
</evidence>
<dbReference type="Proteomes" id="UP000472272">
    <property type="component" value="Chromosome 1"/>
</dbReference>
<dbReference type="PROSITE" id="PS50106">
    <property type="entry name" value="PDZ"/>
    <property type="match status" value="3"/>
</dbReference>
<dbReference type="PANTHER" id="PTHR16484">
    <property type="entry name" value="PARTITIONING DEFECTIVE 3 RELATED"/>
    <property type="match status" value="1"/>
</dbReference>
<evidence type="ECO:0000256" key="4">
    <source>
        <dbReference type="ARBA" id="ARBA00022427"/>
    </source>
</evidence>
<feature type="region of interest" description="Disordered" evidence="16">
    <location>
        <begin position="820"/>
        <end position="949"/>
    </location>
</feature>
<keyword evidence="10" id="KW-0131">Cell cycle</keyword>
<evidence type="ECO:0000313" key="19">
    <source>
        <dbReference type="Proteomes" id="UP000472272"/>
    </source>
</evidence>
<dbReference type="GO" id="GO:0000226">
    <property type="term" value="P:microtubule cytoskeleton organization"/>
    <property type="evidence" value="ECO:0007669"/>
    <property type="project" value="TreeGrafter"/>
</dbReference>
<dbReference type="Gene3D" id="2.30.42.10">
    <property type="match status" value="3"/>
</dbReference>
<feature type="compositionally biased region" description="Basic and acidic residues" evidence="16">
    <location>
        <begin position="878"/>
        <end position="921"/>
    </location>
</feature>
<dbReference type="SUPFAM" id="SSF50156">
    <property type="entry name" value="PDZ domain-like"/>
    <property type="match status" value="3"/>
</dbReference>
<dbReference type="GO" id="GO:0005938">
    <property type="term" value="C:cell cortex"/>
    <property type="evidence" value="ECO:0007669"/>
    <property type="project" value="TreeGrafter"/>
</dbReference>
<name>A0A670IP66_PODMU</name>
<keyword evidence="19" id="KW-1185">Reference proteome</keyword>
<evidence type="ECO:0000256" key="11">
    <source>
        <dbReference type="ARBA" id="ARBA00055389"/>
    </source>
</evidence>
<dbReference type="Ensembl" id="ENSPMRT00000014206.1">
    <property type="protein sequence ID" value="ENSPMRP00000013305.1"/>
    <property type="gene ID" value="ENSPMRG00000008900.1"/>
</dbReference>
<evidence type="ECO:0000259" key="17">
    <source>
        <dbReference type="PROSITE" id="PS50106"/>
    </source>
</evidence>
<dbReference type="GO" id="GO:0032991">
    <property type="term" value="C:protein-containing complex"/>
    <property type="evidence" value="ECO:0007669"/>
    <property type="project" value="Ensembl"/>
</dbReference>
<dbReference type="GO" id="GO:0005912">
    <property type="term" value="C:adherens junction"/>
    <property type="evidence" value="ECO:0007669"/>
    <property type="project" value="TreeGrafter"/>
</dbReference>
<feature type="region of interest" description="Disordered" evidence="16">
    <location>
        <begin position="781"/>
        <end position="802"/>
    </location>
</feature>
<feature type="compositionally biased region" description="Basic residues" evidence="16">
    <location>
        <begin position="823"/>
        <end position="846"/>
    </location>
</feature>
<evidence type="ECO:0000256" key="5">
    <source>
        <dbReference type="ARBA" id="ARBA00022553"/>
    </source>
</evidence>
<dbReference type="PANTHER" id="PTHR16484:SF4">
    <property type="entry name" value="PARTITIONING DEFECTIVE 3 HOMOLOG B"/>
    <property type="match status" value="1"/>
</dbReference>
<dbReference type="FunFam" id="2.30.42.10:FF:000117">
    <property type="entry name" value="partitioning defective 3 homolog B isoform X2"/>
    <property type="match status" value="1"/>
</dbReference>
<dbReference type="Gene3D" id="3.10.20.90">
    <property type="entry name" value="Phosphatidylinositol 3-kinase Catalytic Subunit, Chain A, domain 1"/>
    <property type="match status" value="1"/>
</dbReference>
<feature type="region of interest" description="Disordered" evidence="16">
    <location>
        <begin position="1109"/>
        <end position="1128"/>
    </location>
</feature>
<feature type="compositionally biased region" description="Basic and acidic residues" evidence="16">
    <location>
        <begin position="1044"/>
        <end position="1053"/>
    </location>
</feature>
<keyword evidence="6" id="KW-0132">Cell division</keyword>
<feature type="compositionally biased region" description="Basic and acidic residues" evidence="16">
    <location>
        <begin position="1186"/>
        <end position="1202"/>
    </location>
</feature>
<feature type="domain" description="PDZ" evidence="17">
    <location>
        <begin position="493"/>
        <end position="568"/>
    </location>
</feature>
<keyword evidence="4" id="KW-0796">Tight junction</keyword>
<keyword evidence="9" id="KW-0472">Membrane</keyword>
<reference evidence="18" key="2">
    <citation type="submission" date="2025-05" db="UniProtKB">
        <authorList>
            <consortium name="Ensembl"/>
        </authorList>
    </citation>
    <scope>IDENTIFICATION</scope>
</reference>
<protein>
    <recommendedName>
        <fullName evidence="13">Partitioning defective 3 homolog B</fullName>
    </recommendedName>
    <alternativeName>
        <fullName evidence="14">PAR3-beta</fullName>
    </alternativeName>
    <alternativeName>
        <fullName evidence="15">Partitioning defective 3-like protein</fullName>
    </alternativeName>
</protein>
<dbReference type="SMART" id="SM00228">
    <property type="entry name" value="PDZ"/>
    <property type="match status" value="3"/>
</dbReference>
<sequence>MKVTVCFGKTGIVVPCKDGQIPVRDLTQQALQRYLRTKEKDPSYWVNIHHLEYTDGGILDPDDILADVVEDKDKLIAVYDEQESVSKSEDASASLTNGNSPDAFETDVAAQLAAFQPIRGEIEVTPSALRLGTPLLVRRSSDPALGPPVEFAAGALNANEHVLKTSVTGLTHSSSEDWDLAAHSEVLASQKTKFIFNGVTRAVEISGEGGPLGIHVVPYLSSLSGRILGLYIRGIEENSRTKRDGLLLENECIVKINDTELADKTFAQAQDIFRLAMKYQTIVLEVVPPHSREQYEKSAIAPLYPADNAEHVSRAKVPPPIYAKPMTREVDLSGTNHLESGVHPAKSPNFSRVSRKPSSPTLSPLMGFGSKKNAKRIRIDLKKGPEGLGFTVVTRDSSVHGPGPIFVKSILPRGAAVKDGRLQSGDRILEVNGRDITGRTQEELVSMLRTTKQGEIVSLTIARQEESFLPRELKGEPYCSALSLDTTEQLTFEIPLNDSGSAGLGVSLKGNKSRETGADLGIFIKSIIHGGAAYKDGRLRINDQLIAVNGESLLGKSNHEAMETLRRSMSMEGNIRGMIQLVVLRRLDRQTEAETAGPFPKLDLEGNVNFTTIPRRSDAAVQCFVSCCPQERLKELYTSESGVAENEIPPPLPPHPSDELLADYNQSSVADSATYLRDQHINFRSLTLAKQTESINLKASKSMDLVPDESNVCLLTEHKLASSGKDIGPTLGLKKSSSLESLQTAVAEVKKNELPFYRPRPHMVRGRGCNESFRAAIDKSYDGPEDMAEDGPSDKSSLSDQEAHNFESALHMKVELEDVEAKAKKHKKAKEKMKDKNKKANLKLKSKAKEKDKKEDNEDPERKTKKKGLGAMLRFGKKKEEKGAKGDQKGNSKHGTLREEDLEKMKEERERIGAKHQELRQKQARGLAEYSPGPVGPPPDIDDDETDPNYAQVNHFREMYPPASAYRPSSPPVSENFGCDSPPVPVDRDHLEGLYARINKPSHQPAPVESDHPPVGTADRIQKLRKEYHQARREGLPFYDEEEGRGRPSDYDQHWVPGKTPDGTSHHLQFEGRERQYASLPRHGPIEPMEYIAGQQVMYKDRDLPYYQAGHPSVHPSKGSYALPQDGPRATEIWYPQCGLPQEPVGQHKGPLRQDVPPSPPQGHRGLPYHEMGRLAHRQAGPDQYQYRHQDPRHKDRMTAAV</sequence>
<dbReference type="CDD" id="cd23058">
    <property type="entry name" value="PDZ2_Par3-like"/>
    <property type="match status" value="1"/>
</dbReference>